<organism evidence="2 3">
    <name type="scientific">Heterodera schachtii</name>
    <name type="common">Sugarbeet cyst nematode worm</name>
    <name type="synonym">Tylenchus schachtii</name>
    <dbReference type="NCBI Taxonomy" id="97005"/>
    <lineage>
        <taxon>Eukaryota</taxon>
        <taxon>Metazoa</taxon>
        <taxon>Ecdysozoa</taxon>
        <taxon>Nematoda</taxon>
        <taxon>Chromadorea</taxon>
        <taxon>Rhabditida</taxon>
        <taxon>Tylenchina</taxon>
        <taxon>Tylenchomorpha</taxon>
        <taxon>Tylenchoidea</taxon>
        <taxon>Heteroderidae</taxon>
        <taxon>Heteroderinae</taxon>
        <taxon>Heterodera</taxon>
    </lineage>
</organism>
<dbReference type="Proteomes" id="UP001620645">
    <property type="component" value="Unassembled WGS sequence"/>
</dbReference>
<dbReference type="SUPFAM" id="SSF54277">
    <property type="entry name" value="CAD &amp; PB1 domains"/>
    <property type="match status" value="1"/>
</dbReference>
<evidence type="ECO:0000313" key="2">
    <source>
        <dbReference type="EMBL" id="KAL3080789.1"/>
    </source>
</evidence>
<dbReference type="CDD" id="cd05992">
    <property type="entry name" value="PB1"/>
    <property type="match status" value="1"/>
</dbReference>
<accession>A0ABD2IL09</accession>
<evidence type="ECO:0000256" key="1">
    <source>
        <dbReference type="SAM" id="MobiDB-lite"/>
    </source>
</evidence>
<keyword evidence="3" id="KW-1185">Reference proteome</keyword>
<dbReference type="Gene3D" id="3.30.160.60">
    <property type="entry name" value="Classic Zinc Finger"/>
    <property type="match status" value="1"/>
</dbReference>
<feature type="region of interest" description="Disordered" evidence="1">
    <location>
        <begin position="83"/>
        <end position="106"/>
    </location>
</feature>
<reference evidence="2 3" key="1">
    <citation type="submission" date="2024-10" db="EMBL/GenBank/DDBJ databases">
        <authorList>
            <person name="Kim D."/>
        </authorList>
    </citation>
    <scope>NUCLEOTIDE SEQUENCE [LARGE SCALE GENOMIC DNA]</scope>
    <source>
        <strain evidence="2">Taebaek</strain>
    </source>
</reference>
<gene>
    <name evidence="2" type="ORF">niasHS_014894</name>
</gene>
<dbReference type="EMBL" id="JBICCN010000286">
    <property type="protein sequence ID" value="KAL3080789.1"/>
    <property type="molecule type" value="Genomic_DNA"/>
</dbReference>
<evidence type="ECO:0000313" key="3">
    <source>
        <dbReference type="Proteomes" id="UP001620645"/>
    </source>
</evidence>
<dbReference type="AlphaFoldDB" id="A0ABD2IL09"/>
<name>A0ABD2IL09_HETSC</name>
<proteinExistence type="predicted"/>
<comment type="caution">
    <text evidence="2">The sequence shown here is derived from an EMBL/GenBank/DDBJ whole genome shotgun (WGS) entry which is preliminary data.</text>
</comment>
<protein>
    <submittedName>
        <fullName evidence="2">Uncharacterized protein</fullName>
    </submittedName>
</protein>
<sequence length="367" mass="41521">MAPVQIKWLHCDGFRRFELEEPTYAALVEAIRSRIATFQGGLCYTDAEGDKILIACDLDFADMVKYFKRKSAGSNSELVIKIQTNDGQNGDRNPGESPAVTSSTSLAKQKHKIEVIELLESADESNSIMGEAEGQSAQIGTTDKSEERQMEMARKGIAMENHDGHRDGPIPSMNEFMREMVKIDDDICHISHQKQTDLAHQPGHSSWFVSPSEFHANLSWPLDGEVMSTTNFVRENGPNETVDNTTPIGTNLMDLGHRMWSNRKSVARLISCTRCGAGVTNEHSSLKLHVNLHHLKLPIFSCKYCWKVEHKFSRANMLRHMRREHAERAETDFDHNSGKYRVELYAKIDECFPEAAAERKRRTATDQ</sequence>